<protein>
    <submittedName>
        <fullName evidence="3">Sialate O-acetylesterase</fullName>
    </submittedName>
</protein>
<organism evidence="3 4">
    <name type="scientific">Lentisphaera profundi</name>
    <dbReference type="NCBI Taxonomy" id="1658616"/>
    <lineage>
        <taxon>Bacteria</taxon>
        <taxon>Pseudomonadati</taxon>
        <taxon>Lentisphaerota</taxon>
        <taxon>Lentisphaeria</taxon>
        <taxon>Lentisphaerales</taxon>
        <taxon>Lentisphaeraceae</taxon>
        <taxon>Lentisphaera</taxon>
    </lineage>
</organism>
<evidence type="ECO:0000313" key="4">
    <source>
        <dbReference type="Proteomes" id="UP001214250"/>
    </source>
</evidence>
<dbReference type="Proteomes" id="UP001214250">
    <property type="component" value="Chromosome 2"/>
</dbReference>
<feature type="domain" description="Sialate O-acetylesterase" evidence="2">
    <location>
        <begin position="101"/>
        <end position="204"/>
    </location>
</feature>
<dbReference type="RefSeq" id="WP_274153217.1">
    <property type="nucleotide sequence ID" value="NZ_CP117812.1"/>
</dbReference>
<evidence type="ECO:0000259" key="2">
    <source>
        <dbReference type="Pfam" id="PF03629"/>
    </source>
</evidence>
<sequence>MNKLIYVILVVSFCSLQADIKLPKIFNNKMVIQRNANAPIWGTASPGEKIKISTSWGSGASTIAGKDGKWMIRLKTPKAGGPHNISFKGDNSVQLNNVLSGDVWLCSGQSNMEWTLANCTNAQQESQAAHFPEIRHFKAQHKFSKKMQSDNHGDWKICTPENVKHFSAVAYFFAREIYQDQKVPIGILSINWGGTRIEPWINPTGFHSVPELKALALKVDSVNPQTISGNKAYKQYVTEMKAWITNADKSLAENAALAVTPQEPTLGHSHQDPTYLYNAMINPIVPLSIKGAIWYQGESNGGEGSSYMHKMLALIKGWRKAFENEQLPFYYVQLANLGNSNPNDPNGGDGWAPLRQAQLDTLKLNNTGMAVTVDIGEAKDIHPRNKQDVGKRLAYWALAKDYGKKDLIYSGPIFKEMTVDGNKAIVSFDSVGSGLMLASKKGLALPVQNSDKSVSWASIKGADNKWHKADAVIIGNTVVFSHKNVKQAKGVRYAYYMNPQGMNLYNKEGLPASPFSFELK</sequence>
<dbReference type="Gene3D" id="3.40.50.1110">
    <property type="entry name" value="SGNH hydrolase"/>
    <property type="match status" value="1"/>
</dbReference>
<dbReference type="PANTHER" id="PTHR22901">
    <property type="entry name" value="SIALATE O-ACETYLESTERASE"/>
    <property type="match status" value="1"/>
</dbReference>
<accession>A0ABY7VVT8</accession>
<keyword evidence="4" id="KW-1185">Reference proteome</keyword>
<dbReference type="InterPro" id="IPR005181">
    <property type="entry name" value="SASA"/>
</dbReference>
<keyword evidence="1" id="KW-0378">Hydrolase</keyword>
<evidence type="ECO:0000256" key="1">
    <source>
        <dbReference type="ARBA" id="ARBA00022801"/>
    </source>
</evidence>
<dbReference type="InterPro" id="IPR036514">
    <property type="entry name" value="SGNH_hydro_sf"/>
</dbReference>
<feature type="domain" description="Sialate O-acetylesterase" evidence="2">
    <location>
        <begin position="273"/>
        <end position="394"/>
    </location>
</feature>
<dbReference type="InterPro" id="IPR039329">
    <property type="entry name" value="SIAE"/>
</dbReference>
<proteinExistence type="predicted"/>
<gene>
    <name evidence="3" type="ORF">PQO03_21255</name>
</gene>
<dbReference type="EMBL" id="CP117812">
    <property type="protein sequence ID" value="WDE98343.1"/>
    <property type="molecule type" value="Genomic_DNA"/>
</dbReference>
<evidence type="ECO:0000313" key="3">
    <source>
        <dbReference type="EMBL" id="WDE98343.1"/>
    </source>
</evidence>
<reference evidence="3 4" key="1">
    <citation type="submission" date="2023-02" db="EMBL/GenBank/DDBJ databases">
        <title>Genome sequence of Lentisphaera profundi SAORIC-696.</title>
        <authorList>
            <person name="Kim e."/>
            <person name="Cho J.-C."/>
            <person name="Choi A."/>
            <person name="Kang I."/>
        </authorList>
    </citation>
    <scope>NUCLEOTIDE SEQUENCE [LARGE SCALE GENOMIC DNA]</scope>
    <source>
        <strain evidence="3 4">SAORIC-696</strain>
    </source>
</reference>
<dbReference type="PANTHER" id="PTHR22901:SF0">
    <property type="entry name" value="SIALATE O-ACETYLESTERASE"/>
    <property type="match status" value="1"/>
</dbReference>
<dbReference type="SUPFAM" id="SSF52266">
    <property type="entry name" value="SGNH hydrolase"/>
    <property type="match status" value="1"/>
</dbReference>
<name>A0ABY7VVT8_9BACT</name>
<dbReference type="Pfam" id="PF03629">
    <property type="entry name" value="SASA"/>
    <property type="match status" value="2"/>
</dbReference>